<gene>
    <name evidence="1" type="ORF">NQ502_16375</name>
</gene>
<dbReference type="Gene3D" id="1.10.10.10">
    <property type="entry name" value="Winged helix-like DNA-binding domain superfamily/Winged helix DNA-binding domain"/>
    <property type="match status" value="1"/>
</dbReference>
<evidence type="ECO:0000313" key="1">
    <source>
        <dbReference type="EMBL" id="UWP58929.1"/>
    </source>
</evidence>
<dbReference type="SUPFAM" id="SSF46785">
    <property type="entry name" value="Winged helix' DNA-binding domain"/>
    <property type="match status" value="1"/>
</dbReference>
<keyword evidence="2" id="KW-1185">Reference proteome</keyword>
<name>A0ABY5VE79_9FIRM</name>
<protein>
    <submittedName>
        <fullName evidence="1">Transcriptional repressor</fullName>
    </submittedName>
</protein>
<dbReference type="RefSeq" id="WP_083963122.1">
    <property type="nucleotide sequence ID" value="NZ_CABLBR010000001.1"/>
</dbReference>
<reference evidence="1" key="1">
    <citation type="journal article" date="2022" name="Cell">
        <title>Design, construction, and in vivo augmentation of a complex gut microbiome.</title>
        <authorList>
            <person name="Cheng A.G."/>
            <person name="Ho P.Y."/>
            <person name="Aranda-Diaz A."/>
            <person name="Jain S."/>
            <person name="Yu F.B."/>
            <person name="Meng X."/>
            <person name="Wang M."/>
            <person name="Iakiviak M."/>
            <person name="Nagashima K."/>
            <person name="Zhao A."/>
            <person name="Murugkar P."/>
            <person name="Patil A."/>
            <person name="Atabakhsh K."/>
            <person name="Weakley A."/>
            <person name="Yan J."/>
            <person name="Brumbaugh A.R."/>
            <person name="Higginbottom S."/>
            <person name="Dimas A."/>
            <person name="Shiver A.L."/>
            <person name="Deutschbauer A."/>
            <person name="Neff N."/>
            <person name="Sonnenburg J.L."/>
            <person name="Huang K.C."/>
            <person name="Fischbach M.A."/>
        </authorList>
    </citation>
    <scope>NUCLEOTIDE SEQUENCE</scope>
    <source>
        <strain evidence="1">DSM 19829</strain>
    </source>
</reference>
<dbReference type="EMBL" id="CP102290">
    <property type="protein sequence ID" value="UWP58929.1"/>
    <property type="molecule type" value="Genomic_DNA"/>
</dbReference>
<evidence type="ECO:0000313" key="2">
    <source>
        <dbReference type="Proteomes" id="UP001060164"/>
    </source>
</evidence>
<proteinExistence type="predicted"/>
<dbReference type="Pfam" id="PF01475">
    <property type="entry name" value="FUR"/>
    <property type="match status" value="1"/>
</dbReference>
<sequence>MWTQEEIIQELRRRGKRVTQQRRELIEIILETDWTSSKEIYYEAVRQGQNIGMATVYRMLNVLEEIGAVDRRSYQMVEEEKESVSIIFNHGETDEKNRELYQKIKRVLRENGCLGDQEFSMVIRVES</sequence>
<dbReference type="Proteomes" id="UP001060164">
    <property type="component" value="Chromosome"/>
</dbReference>
<organism evidence="1 2">
    <name type="scientific">Ruminococcus gauvreauii</name>
    <dbReference type="NCBI Taxonomy" id="438033"/>
    <lineage>
        <taxon>Bacteria</taxon>
        <taxon>Bacillati</taxon>
        <taxon>Bacillota</taxon>
        <taxon>Clostridia</taxon>
        <taxon>Eubacteriales</taxon>
        <taxon>Oscillospiraceae</taxon>
        <taxon>Ruminococcus</taxon>
    </lineage>
</organism>
<dbReference type="InterPro" id="IPR002481">
    <property type="entry name" value="FUR"/>
</dbReference>
<dbReference type="InterPro" id="IPR036388">
    <property type="entry name" value="WH-like_DNA-bd_sf"/>
</dbReference>
<dbReference type="InterPro" id="IPR036390">
    <property type="entry name" value="WH_DNA-bd_sf"/>
</dbReference>
<accession>A0ABY5VE79</accession>